<sequence length="77" mass="8900">MMIMRWWSTCVFDKSSFLNLPRLAFTSDNAFAPVDRLFDSGRASSNHWSSLTQRYQPRTRDEEVGIRFHVLSSLTAG</sequence>
<protein>
    <submittedName>
        <fullName evidence="1">Uncharacterized protein</fullName>
    </submittedName>
</protein>
<organism evidence="1 2">
    <name type="scientific">Phytophthora cactorum</name>
    <dbReference type="NCBI Taxonomy" id="29920"/>
    <lineage>
        <taxon>Eukaryota</taxon>
        <taxon>Sar</taxon>
        <taxon>Stramenopiles</taxon>
        <taxon>Oomycota</taxon>
        <taxon>Peronosporomycetes</taxon>
        <taxon>Peronosporales</taxon>
        <taxon>Peronosporaceae</taxon>
        <taxon>Phytophthora</taxon>
    </lineage>
</organism>
<accession>A0A8T1TTH7</accession>
<reference evidence="1" key="1">
    <citation type="submission" date="2021-01" db="EMBL/GenBank/DDBJ databases">
        <title>Phytophthora aleatoria, a newly-described species from Pinus radiata is distinct from Phytophthora cactorum isolates based on comparative genomics.</title>
        <authorList>
            <person name="Mcdougal R."/>
            <person name="Panda P."/>
            <person name="Williams N."/>
            <person name="Studholme D.J."/>
        </authorList>
    </citation>
    <scope>NUCLEOTIDE SEQUENCE</scope>
    <source>
        <strain evidence="1">NZFS 3830</strain>
    </source>
</reference>
<evidence type="ECO:0000313" key="1">
    <source>
        <dbReference type="EMBL" id="KAG6945380.1"/>
    </source>
</evidence>
<name>A0A8T1TTH7_9STRA</name>
<dbReference type="AlphaFoldDB" id="A0A8T1TTH7"/>
<comment type="caution">
    <text evidence="1">The sequence shown here is derived from an EMBL/GenBank/DDBJ whole genome shotgun (WGS) entry which is preliminary data.</text>
</comment>
<proteinExistence type="predicted"/>
<dbReference type="Proteomes" id="UP000688947">
    <property type="component" value="Unassembled WGS sequence"/>
</dbReference>
<gene>
    <name evidence="1" type="ORF">JG687_00017334</name>
</gene>
<dbReference type="EMBL" id="JAENGZ010001986">
    <property type="protein sequence ID" value="KAG6945380.1"/>
    <property type="molecule type" value="Genomic_DNA"/>
</dbReference>
<evidence type="ECO:0000313" key="2">
    <source>
        <dbReference type="Proteomes" id="UP000688947"/>
    </source>
</evidence>